<evidence type="ECO:0000313" key="2">
    <source>
        <dbReference type="EMBL" id="GIX65678.1"/>
    </source>
</evidence>
<feature type="compositionally biased region" description="Basic and acidic residues" evidence="1">
    <location>
        <begin position="1"/>
        <end position="18"/>
    </location>
</feature>
<dbReference type="RefSeq" id="XP_067717747.1">
    <property type="nucleotide sequence ID" value="XM_067861646.1"/>
</dbReference>
<sequence length="121" mass="12881">MSCDCDGDRHDQNDETYHRSNGSISPFDAPLSWNDSPCFDGAAGQRSVPRDPCYTPYSDPYHELHPSHGPSKRLVQPNAPTDPQIPPTLEPEKPTSSPHPGAPAPEMHTSASPGAGGAPPS</sequence>
<accession>A0AAV4M0K6</accession>
<evidence type="ECO:0000256" key="1">
    <source>
        <dbReference type="SAM" id="MobiDB-lite"/>
    </source>
</evidence>
<dbReference type="AlphaFoldDB" id="A0AAV4M0K6"/>
<evidence type="ECO:0000313" key="3">
    <source>
        <dbReference type="Proteomes" id="UP001497744"/>
    </source>
</evidence>
<reference evidence="2 3" key="1">
    <citation type="submission" date="2021-06" db="EMBL/GenBank/DDBJ databases">
        <title>Genome sequence of Babesia caballi.</title>
        <authorList>
            <person name="Yamagishi J."/>
            <person name="Kidaka T."/>
            <person name="Ochi A."/>
        </authorList>
    </citation>
    <scope>NUCLEOTIDE SEQUENCE [LARGE SCALE GENOMIC DNA]</scope>
    <source>
        <strain evidence="2">USDA-D6B2</strain>
    </source>
</reference>
<organism evidence="2 3">
    <name type="scientific">Babesia caballi</name>
    <dbReference type="NCBI Taxonomy" id="5871"/>
    <lineage>
        <taxon>Eukaryota</taxon>
        <taxon>Sar</taxon>
        <taxon>Alveolata</taxon>
        <taxon>Apicomplexa</taxon>
        <taxon>Aconoidasida</taxon>
        <taxon>Piroplasmida</taxon>
        <taxon>Babesiidae</taxon>
        <taxon>Babesia</taxon>
    </lineage>
</organism>
<dbReference type="EMBL" id="BPLF01000005">
    <property type="protein sequence ID" value="GIX65678.1"/>
    <property type="molecule type" value="Genomic_DNA"/>
</dbReference>
<dbReference type="Proteomes" id="UP001497744">
    <property type="component" value="Unassembled WGS sequence"/>
</dbReference>
<feature type="region of interest" description="Disordered" evidence="1">
    <location>
        <begin position="1"/>
        <end position="121"/>
    </location>
</feature>
<keyword evidence="3" id="KW-1185">Reference proteome</keyword>
<protein>
    <submittedName>
        <fullName evidence="2">Uncharacterized protein</fullName>
    </submittedName>
</protein>
<gene>
    <name evidence="2" type="ORF">BcabD6B2_51130</name>
</gene>
<comment type="caution">
    <text evidence="2">The sequence shown here is derived from an EMBL/GenBank/DDBJ whole genome shotgun (WGS) entry which is preliminary data.</text>
</comment>
<dbReference type="GeneID" id="94197159"/>
<name>A0AAV4M0K6_BABCB</name>
<proteinExistence type="predicted"/>